<evidence type="ECO:0000313" key="2">
    <source>
        <dbReference type="Proteomes" id="UP001329151"/>
    </source>
</evidence>
<name>A0AA86J0K7_9BURK</name>
<keyword evidence="2" id="KW-1185">Reference proteome</keyword>
<reference evidence="1 2" key="1">
    <citation type="submission" date="2023-10" db="EMBL/GenBank/DDBJ databases">
        <title>Complete Genome Sequence of Limnobacter thiooxidans CS-K2T, Isolated from freshwater lake sediments in Bavaria, Germany.</title>
        <authorList>
            <person name="Naruki M."/>
            <person name="Watanabe A."/>
            <person name="Warashina T."/>
            <person name="Morita T."/>
            <person name="Arakawa K."/>
        </authorList>
    </citation>
    <scope>NUCLEOTIDE SEQUENCE [LARGE SCALE GENOMIC DNA]</scope>
    <source>
        <strain evidence="1 2">CS-K2</strain>
    </source>
</reference>
<gene>
    <name evidence="1" type="ORF">RGQ30_28930</name>
</gene>
<dbReference type="Proteomes" id="UP001329151">
    <property type="component" value="Chromosome"/>
</dbReference>
<proteinExistence type="predicted"/>
<dbReference type="RefSeq" id="WP_130557526.1">
    <property type="nucleotide sequence ID" value="NZ_AP028947.1"/>
</dbReference>
<dbReference type="EMBL" id="AP028947">
    <property type="protein sequence ID" value="BET27392.1"/>
    <property type="molecule type" value="Genomic_DNA"/>
</dbReference>
<dbReference type="KEGG" id="lto:RGQ30_28930"/>
<evidence type="ECO:0000313" key="1">
    <source>
        <dbReference type="EMBL" id="BET27392.1"/>
    </source>
</evidence>
<sequence>MIDMPTPGAYVVRAPQAASFAHSLVQHWLDSQGETPFKSCLWLTASPQTVVRNLLEPYLLKRSQAPKGLDVVSVRNLWAKGHATHGIRQLCRSLDTLCVLQPALVIVEHAELWFNDSDEPLARRSPLAQMRLLNKWAVHAKAHVVTPVQGDLPEWSTFADGLADVSNRGEFEFRPWWPTQWGLQTNLWNDNSQFSQLPLHQVLDSRLFGNLKSLAQACHHLRYGEAVQQGIHIQAHGEINSQNASTLLRMGADSVWANKENIQTWLGVRADQIHHAQPGELPTLLHEAGFARDLHEVFMPGLLTVVANPTFAVHGLMMLELAKRWSMHCTITRLSLMRHMTAQTALRLANWSKATCVFTATREAIYVLKIWATEPDEVAYRNWLDSCFRENLDVLFSGDIQFIGEETQADLLADLQEELEPLSVEDLMGEDLNEAAKLAELWHGGPEGQNHERPWMQRLNKMMKGKTQ</sequence>
<organism evidence="1 2">
    <name type="scientific">Limnobacter thiooxidans</name>
    <dbReference type="NCBI Taxonomy" id="131080"/>
    <lineage>
        <taxon>Bacteria</taxon>
        <taxon>Pseudomonadati</taxon>
        <taxon>Pseudomonadota</taxon>
        <taxon>Betaproteobacteria</taxon>
        <taxon>Burkholderiales</taxon>
        <taxon>Burkholderiaceae</taxon>
        <taxon>Limnobacter</taxon>
    </lineage>
</organism>
<accession>A0AA86J0K7</accession>
<dbReference type="AlphaFoldDB" id="A0AA86J0K7"/>
<protein>
    <submittedName>
        <fullName evidence="1">Uncharacterized protein</fullName>
    </submittedName>
</protein>